<dbReference type="Proteomes" id="UP001478862">
    <property type="component" value="Unassembled WGS sequence"/>
</dbReference>
<dbReference type="RefSeq" id="WP_349659756.1">
    <property type="nucleotide sequence ID" value="NZ_JBEGDG010000007.1"/>
</dbReference>
<gene>
    <name evidence="1" type="ORF">ABNX05_10905</name>
</gene>
<name>A0ABV1MRK0_9BACI</name>
<proteinExistence type="predicted"/>
<accession>A0ABV1MRK0</accession>
<reference evidence="1 2" key="1">
    <citation type="submission" date="2024-06" db="EMBL/GenBank/DDBJ databases">
        <title>Lysinibacillus zambalefons sp. nov., a Novel Firmicute Isolated from the Poon Bato Zambales Hyperalkaline Spring.</title>
        <authorList>
            <person name="Aja J.A."/>
            <person name="Lazaro J.E.H."/>
            <person name="Llorin L.D."/>
            <person name="Lim K.R."/>
            <person name="Teodosio J."/>
            <person name="Dalisay D.S."/>
        </authorList>
    </citation>
    <scope>NUCLEOTIDE SEQUENCE [LARGE SCALE GENOMIC DNA]</scope>
    <source>
        <strain evidence="1 2">M3</strain>
    </source>
</reference>
<dbReference type="InterPro" id="IPR036397">
    <property type="entry name" value="RNaseH_sf"/>
</dbReference>
<sequence length="207" mass="23959">MTIRYVGIDPSSMTGFFIQDERGNIIVETDLFYTYKKDPERMIYIAEEIIKKLNIETDIICIENFSYNSVGQGIDYQFGVGWIIREHLHKAGFTYYDVSPKGLKKFATGNGNSSKKTMVVPIEKRWGFKHPSDNVTDAFILSEIAKAIDQGSEYEGLKLHEKQVVSVVKNSILNIEQWKEIKPPPWMNPRSKYYFKREGLDEEIQSK</sequence>
<dbReference type="InterPro" id="IPR012337">
    <property type="entry name" value="RNaseH-like_sf"/>
</dbReference>
<keyword evidence="2" id="KW-1185">Reference proteome</keyword>
<evidence type="ECO:0000313" key="1">
    <source>
        <dbReference type="EMBL" id="MEQ6355126.1"/>
    </source>
</evidence>
<protein>
    <submittedName>
        <fullName evidence="1">Uncharacterized protein</fullName>
    </submittedName>
</protein>
<dbReference type="SUPFAM" id="SSF53098">
    <property type="entry name" value="Ribonuclease H-like"/>
    <property type="match status" value="1"/>
</dbReference>
<organism evidence="1 2">
    <name type="scientific">Lysinibacillus zambalensis</name>
    <dbReference type="NCBI Taxonomy" id="3160866"/>
    <lineage>
        <taxon>Bacteria</taxon>
        <taxon>Bacillati</taxon>
        <taxon>Bacillota</taxon>
        <taxon>Bacilli</taxon>
        <taxon>Bacillales</taxon>
        <taxon>Bacillaceae</taxon>
        <taxon>Lysinibacillus</taxon>
    </lineage>
</organism>
<dbReference type="EMBL" id="JBEGDG010000007">
    <property type="protein sequence ID" value="MEQ6355126.1"/>
    <property type="molecule type" value="Genomic_DNA"/>
</dbReference>
<dbReference type="Gene3D" id="3.30.420.10">
    <property type="entry name" value="Ribonuclease H-like superfamily/Ribonuclease H"/>
    <property type="match status" value="1"/>
</dbReference>
<evidence type="ECO:0000313" key="2">
    <source>
        <dbReference type="Proteomes" id="UP001478862"/>
    </source>
</evidence>
<comment type="caution">
    <text evidence="1">The sequence shown here is derived from an EMBL/GenBank/DDBJ whole genome shotgun (WGS) entry which is preliminary data.</text>
</comment>